<feature type="domain" description="DUF8040" evidence="10">
    <location>
        <begin position="2"/>
        <end position="64"/>
    </location>
</feature>
<comment type="similarity">
    <text evidence="3">Belongs to the HARBI1 family.</text>
</comment>
<evidence type="ECO:0000256" key="1">
    <source>
        <dbReference type="ARBA" id="ARBA00001968"/>
    </source>
</evidence>
<dbReference type="InterPro" id="IPR058353">
    <property type="entry name" value="DUF8040"/>
</dbReference>
<comment type="cofactor">
    <cofactor evidence="1">
        <name>a divalent metal cation</name>
        <dbReference type="ChEBI" id="CHEBI:60240"/>
    </cofactor>
</comment>
<accession>A0A3S4N5S8</accession>
<evidence type="ECO:0000256" key="2">
    <source>
        <dbReference type="ARBA" id="ARBA00004123"/>
    </source>
</evidence>
<dbReference type="OrthoDB" id="1681765at2759"/>
<protein>
    <submittedName>
        <fullName evidence="11">Putative nuclease HARBI1</fullName>
    </submittedName>
</protein>
<dbReference type="GO" id="GO:0046872">
    <property type="term" value="F:metal ion binding"/>
    <property type="evidence" value="ECO:0007669"/>
    <property type="project" value="UniProtKB-KW"/>
</dbReference>
<dbReference type="InterPro" id="IPR045249">
    <property type="entry name" value="HARBI1-like"/>
</dbReference>
<dbReference type="PANTHER" id="PTHR22930">
    <property type="match status" value="1"/>
</dbReference>
<evidence type="ECO:0000256" key="5">
    <source>
        <dbReference type="ARBA" id="ARBA00022723"/>
    </source>
</evidence>
<comment type="caution">
    <text evidence="11">The sequence shown here is derived from an EMBL/GenBank/DDBJ whole genome shotgun (WGS) entry which is preliminary data.</text>
</comment>
<evidence type="ECO:0000256" key="6">
    <source>
        <dbReference type="ARBA" id="ARBA00022801"/>
    </source>
</evidence>
<dbReference type="Proteomes" id="UP000283530">
    <property type="component" value="Unassembled WGS sequence"/>
</dbReference>
<dbReference type="InterPro" id="IPR027806">
    <property type="entry name" value="HARBI1_dom"/>
</dbReference>
<keyword evidence="7" id="KW-0539">Nucleus</keyword>
<keyword evidence="5" id="KW-0479">Metal-binding</keyword>
<dbReference type="EMBL" id="QPKB01000001">
    <property type="protein sequence ID" value="RWR73124.1"/>
    <property type="molecule type" value="Genomic_DNA"/>
</dbReference>
<name>A0A3S4N5S8_9MAGN</name>
<dbReference type="Pfam" id="PF13359">
    <property type="entry name" value="DDE_Tnp_4"/>
    <property type="match status" value="1"/>
</dbReference>
<dbReference type="STRING" id="337451.A0A3S4N5S8"/>
<feature type="domain" description="DDE Tnp4" evidence="9">
    <location>
        <begin position="87"/>
        <end position="178"/>
    </location>
</feature>
<reference evidence="11 12" key="1">
    <citation type="journal article" date="2019" name="Nat. Plants">
        <title>Stout camphor tree genome fills gaps in understanding of flowering plant genome evolution.</title>
        <authorList>
            <person name="Chaw S.M."/>
            <person name="Liu Y.C."/>
            <person name="Wu Y.W."/>
            <person name="Wang H.Y."/>
            <person name="Lin C.I."/>
            <person name="Wu C.S."/>
            <person name="Ke H.M."/>
            <person name="Chang L.Y."/>
            <person name="Hsu C.Y."/>
            <person name="Yang H.T."/>
            <person name="Sudianto E."/>
            <person name="Hsu M.H."/>
            <person name="Wu K.P."/>
            <person name="Wang L.N."/>
            <person name="Leebens-Mack J.H."/>
            <person name="Tsai I.J."/>
        </authorList>
    </citation>
    <scope>NUCLEOTIDE SEQUENCE [LARGE SCALE GENOMIC DNA]</scope>
    <source>
        <strain evidence="12">cv. Chaw 1501</strain>
        <tissue evidence="11">Young leaves</tissue>
    </source>
</reference>
<keyword evidence="4" id="KW-0540">Nuclease</keyword>
<dbReference type="AlphaFoldDB" id="A0A3S4N5S8"/>
<evidence type="ECO:0000259" key="9">
    <source>
        <dbReference type="Pfam" id="PF13359"/>
    </source>
</evidence>
<evidence type="ECO:0000256" key="4">
    <source>
        <dbReference type="ARBA" id="ARBA00022722"/>
    </source>
</evidence>
<keyword evidence="12" id="KW-1185">Reference proteome</keyword>
<dbReference type="GO" id="GO:0005634">
    <property type="term" value="C:nucleus"/>
    <property type="evidence" value="ECO:0007669"/>
    <property type="project" value="UniProtKB-SubCell"/>
</dbReference>
<comment type="subcellular location">
    <subcellularLocation>
        <location evidence="2">Nucleus</location>
    </subcellularLocation>
</comment>
<evidence type="ECO:0000313" key="12">
    <source>
        <dbReference type="Proteomes" id="UP000283530"/>
    </source>
</evidence>
<evidence type="ECO:0000256" key="8">
    <source>
        <dbReference type="SAM" id="MobiDB-lite"/>
    </source>
</evidence>
<dbReference type="Pfam" id="PF26138">
    <property type="entry name" value="DUF8040"/>
    <property type="match status" value="1"/>
</dbReference>
<gene>
    <name evidence="11" type="ORF">CKAN_00137700</name>
</gene>
<evidence type="ECO:0000256" key="7">
    <source>
        <dbReference type="ARBA" id="ARBA00023242"/>
    </source>
</evidence>
<dbReference type="PANTHER" id="PTHR22930:SF259">
    <property type="entry name" value="OS08G0106900 PROTEIN"/>
    <property type="match status" value="1"/>
</dbReference>
<dbReference type="GO" id="GO:0016787">
    <property type="term" value="F:hydrolase activity"/>
    <property type="evidence" value="ECO:0007669"/>
    <property type="project" value="UniProtKB-KW"/>
</dbReference>
<keyword evidence="6" id="KW-0378">Hydrolase</keyword>
<evidence type="ECO:0000256" key="3">
    <source>
        <dbReference type="ARBA" id="ARBA00006958"/>
    </source>
</evidence>
<feature type="region of interest" description="Disordered" evidence="8">
    <location>
        <begin position="201"/>
        <end position="221"/>
    </location>
</feature>
<organism evidence="11 12">
    <name type="scientific">Cinnamomum micranthum f. kanehirae</name>
    <dbReference type="NCBI Taxonomy" id="337451"/>
    <lineage>
        <taxon>Eukaryota</taxon>
        <taxon>Viridiplantae</taxon>
        <taxon>Streptophyta</taxon>
        <taxon>Embryophyta</taxon>
        <taxon>Tracheophyta</taxon>
        <taxon>Spermatophyta</taxon>
        <taxon>Magnoliopsida</taxon>
        <taxon>Magnoliidae</taxon>
        <taxon>Laurales</taxon>
        <taxon>Lauraceae</taxon>
        <taxon>Cinnamomum</taxon>
    </lineage>
</organism>
<evidence type="ECO:0000259" key="10">
    <source>
        <dbReference type="Pfam" id="PF26138"/>
    </source>
</evidence>
<evidence type="ECO:0000313" key="11">
    <source>
        <dbReference type="EMBL" id="RWR73124.1"/>
    </source>
</evidence>
<dbReference type="GO" id="GO:0004518">
    <property type="term" value="F:nuclease activity"/>
    <property type="evidence" value="ECO:0007669"/>
    <property type="project" value="UniProtKB-KW"/>
</dbReference>
<sequence length="252" mass="29488">MKLCNVIRSKNLLCNTRDITLEEQLIMILFTISHNAVNRQVQERFQHIGETISRHFNGVLQAILSLSTQYIRDPSINVPIEIANDTRKYSLVDAGYGNTPNYIAPYRGVRYHLREFARGSIGPQDAKELFNLRHSSLRNAIERVFGVIKNRFPILKNTSSHSFDTVTDVIIACCTLHNFIHSHYNGEDWIYEEYDIQYENQSSEQEDINEPNDNYSTDGRCREGNRMREAIANAMWDEYIIHTRRLRDRHEH</sequence>
<proteinExistence type="inferred from homology"/>